<evidence type="ECO:0000256" key="3">
    <source>
        <dbReference type="ARBA" id="ARBA00012780"/>
    </source>
</evidence>
<dbReference type="EC" id="3.2.1.39" evidence="3"/>
<organism evidence="12 13">
    <name type="scientific">Rubroshorea leprosula</name>
    <dbReference type="NCBI Taxonomy" id="152421"/>
    <lineage>
        <taxon>Eukaryota</taxon>
        <taxon>Viridiplantae</taxon>
        <taxon>Streptophyta</taxon>
        <taxon>Embryophyta</taxon>
        <taxon>Tracheophyta</taxon>
        <taxon>Spermatophyta</taxon>
        <taxon>Magnoliopsida</taxon>
        <taxon>eudicotyledons</taxon>
        <taxon>Gunneridae</taxon>
        <taxon>Pentapetalae</taxon>
        <taxon>rosids</taxon>
        <taxon>malvids</taxon>
        <taxon>Malvales</taxon>
        <taxon>Dipterocarpaceae</taxon>
        <taxon>Rubroshorea</taxon>
    </lineage>
</organism>
<evidence type="ECO:0000256" key="6">
    <source>
        <dbReference type="ARBA" id="ARBA00023157"/>
    </source>
</evidence>
<dbReference type="GO" id="GO:0005975">
    <property type="term" value="P:carbohydrate metabolic process"/>
    <property type="evidence" value="ECO:0007669"/>
    <property type="project" value="InterPro"/>
</dbReference>
<dbReference type="GO" id="GO:0042973">
    <property type="term" value="F:glucan endo-1,3-beta-D-glucosidase activity"/>
    <property type="evidence" value="ECO:0007669"/>
    <property type="project" value="UniProtKB-EC"/>
</dbReference>
<dbReference type="Pfam" id="PF07983">
    <property type="entry name" value="X8"/>
    <property type="match status" value="1"/>
</dbReference>
<evidence type="ECO:0000256" key="2">
    <source>
        <dbReference type="ARBA" id="ARBA00008773"/>
    </source>
</evidence>
<proteinExistence type="inferred from homology"/>
<dbReference type="SMART" id="SM00768">
    <property type="entry name" value="X8"/>
    <property type="match status" value="1"/>
</dbReference>
<feature type="chain" id="PRO_5043540195" description="glucan endo-1,3-beta-D-glucosidase" evidence="10">
    <location>
        <begin position="23"/>
        <end position="483"/>
    </location>
</feature>
<dbReference type="InterPro" id="IPR017853">
    <property type="entry name" value="GH"/>
</dbReference>
<dbReference type="PROSITE" id="PS00587">
    <property type="entry name" value="GLYCOSYL_HYDROL_F17"/>
    <property type="match status" value="1"/>
</dbReference>
<keyword evidence="7 9" id="KW-0326">Glycosidase</keyword>
<reference evidence="12 13" key="1">
    <citation type="journal article" date="2021" name="Commun. Biol.">
        <title>The genome of Shorea leprosula (Dipterocarpaceae) highlights the ecological relevance of drought in aseasonal tropical rainforests.</title>
        <authorList>
            <person name="Ng K.K.S."/>
            <person name="Kobayashi M.J."/>
            <person name="Fawcett J.A."/>
            <person name="Hatakeyama M."/>
            <person name="Paape T."/>
            <person name="Ng C.H."/>
            <person name="Ang C.C."/>
            <person name="Tnah L.H."/>
            <person name="Lee C.T."/>
            <person name="Nishiyama T."/>
            <person name="Sese J."/>
            <person name="O'Brien M.J."/>
            <person name="Copetti D."/>
            <person name="Mohd Noor M.I."/>
            <person name="Ong R.C."/>
            <person name="Putra M."/>
            <person name="Sireger I.Z."/>
            <person name="Indrioko S."/>
            <person name="Kosugi Y."/>
            <person name="Izuno A."/>
            <person name="Isagi Y."/>
            <person name="Lee S.L."/>
            <person name="Shimizu K.K."/>
        </authorList>
    </citation>
    <scope>NUCLEOTIDE SEQUENCE [LARGE SCALE GENOMIC DNA]</scope>
    <source>
        <strain evidence="12">214</strain>
    </source>
</reference>
<keyword evidence="13" id="KW-1185">Reference proteome</keyword>
<evidence type="ECO:0000256" key="4">
    <source>
        <dbReference type="ARBA" id="ARBA00022729"/>
    </source>
</evidence>
<dbReference type="Pfam" id="PF00332">
    <property type="entry name" value="Glyco_hydro_17"/>
    <property type="match status" value="1"/>
</dbReference>
<dbReference type="SUPFAM" id="SSF51445">
    <property type="entry name" value="(Trans)glycosidases"/>
    <property type="match status" value="1"/>
</dbReference>
<dbReference type="EMBL" id="BPVZ01000229">
    <property type="protein sequence ID" value="GKV47515.1"/>
    <property type="molecule type" value="Genomic_DNA"/>
</dbReference>
<comment type="catalytic activity">
    <reaction evidence="1">
        <text>Hydrolysis of (1-&gt;3)-beta-D-glucosidic linkages in (1-&gt;3)-beta-D-glucans.</text>
        <dbReference type="EC" id="3.2.1.39"/>
    </reaction>
</comment>
<dbReference type="Gene3D" id="3.20.20.80">
    <property type="entry name" value="Glycosidases"/>
    <property type="match status" value="1"/>
</dbReference>
<evidence type="ECO:0000256" key="8">
    <source>
        <dbReference type="RuleBase" id="RU004335"/>
    </source>
</evidence>
<keyword evidence="5 9" id="KW-0378">Hydrolase</keyword>
<evidence type="ECO:0000259" key="11">
    <source>
        <dbReference type="SMART" id="SM00768"/>
    </source>
</evidence>
<evidence type="ECO:0000256" key="1">
    <source>
        <dbReference type="ARBA" id="ARBA00000382"/>
    </source>
</evidence>
<evidence type="ECO:0000256" key="5">
    <source>
        <dbReference type="ARBA" id="ARBA00022801"/>
    </source>
</evidence>
<dbReference type="InterPro" id="IPR012946">
    <property type="entry name" value="X8"/>
</dbReference>
<dbReference type="AlphaFoldDB" id="A0AAV5MCA8"/>
<evidence type="ECO:0000313" key="13">
    <source>
        <dbReference type="Proteomes" id="UP001054252"/>
    </source>
</evidence>
<evidence type="ECO:0000313" key="12">
    <source>
        <dbReference type="EMBL" id="GKV47515.1"/>
    </source>
</evidence>
<accession>A0AAV5MCA8</accession>
<evidence type="ECO:0000256" key="9">
    <source>
        <dbReference type="RuleBase" id="RU004336"/>
    </source>
</evidence>
<feature type="domain" description="X8" evidence="11">
    <location>
        <begin position="369"/>
        <end position="453"/>
    </location>
</feature>
<name>A0AAV5MCA8_9ROSI</name>
<dbReference type="PANTHER" id="PTHR32227">
    <property type="entry name" value="GLUCAN ENDO-1,3-BETA-GLUCOSIDASE BG1-RELATED-RELATED"/>
    <property type="match status" value="1"/>
</dbReference>
<dbReference type="InterPro" id="IPR000490">
    <property type="entry name" value="Glyco_hydro_17"/>
</dbReference>
<dbReference type="InterPro" id="IPR044965">
    <property type="entry name" value="Glyco_hydro_17_plant"/>
</dbReference>
<keyword evidence="6" id="KW-1015">Disulfide bond</keyword>
<dbReference type="FunFam" id="3.20.20.80:FF:000008">
    <property type="entry name" value="Glucan endo-1,3-beta-glucosidase 5"/>
    <property type="match status" value="1"/>
</dbReference>
<keyword evidence="4 10" id="KW-0732">Signal</keyword>
<sequence length="483" mass="53398">MAPARVLGTWFMILVQATLIIAQGIPDDIGINWGTISSHPLNPHIVVGMLKDNGIKKVKLFDANSWTLNSLANTNIEIIVGIPNNKLQTLADDYETAKDWVKENITEYVRGGKVNIKYVAVGNEPFLRTYNGTYVHPTFAALKNVQRALNEAGVGDKIKVTSPLNADVYDSASGIPSDGEFRSDIKDLMVQIVQYFKQNGSPFLVNIYPFLSLYENPNFPEEFAFFGDAANPLYDKGIKYTNVFDANFDTLVCSLKKAGTPDLKIIVGEVGWPTDGDKSANNDNAKKFYDGFFKKVANNSGTPLRPGKLEIYLFGLLDEDMKSIQPGFFERHWGIFRWDGTPKFPIDISGTGKDQMLVGAKGVQYLHRQWCIYNMDAQNPDGIAPQISYACTYADCSSLTPGSSCENLDKYARASYAFNMYYQMQDQNERACDFGNLAMVVRDSDPSTKSCSFPIQIVSAGMKGGVMKGVMVLAGVLLGLCFT</sequence>
<dbReference type="Gene3D" id="1.20.58.1040">
    <property type="match status" value="1"/>
</dbReference>
<evidence type="ECO:0000256" key="7">
    <source>
        <dbReference type="ARBA" id="ARBA00023295"/>
    </source>
</evidence>
<comment type="caution">
    <text evidence="12">The sequence shown here is derived from an EMBL/GenBank/DDBJ whole genome shotgun (WGS) entry which is preliminary data.</text>
</comment>
<protein>
    <recommendedName>
        <fullName evidence="3">glucan endo-1,3-beta-D-glucosidase</fullName>
        <ecNumber evidence="3">3.2.1.39</ecNumber>
    </recommendedName>
</protein>
<dbReference type="Proteomes" id="UP001054252">
    <property type="component" value="Unassembled WGS sequence"/>
</dbReference>
<evidence type="ECO:0000256" key="10">
    <source>
        <dbReference type="SAM" id="SignalP"/>
    </source>
</evidence>
<gene>
    <name evidence="12" type="ORF">SLEP1_g54415</name>
</gene>
<feature type="signal peptide" evidence="10">
    <location>
        <begin position="1"/>
        <end position="22"/>
    </location>
</feature>
<comment type="similarity">
    <text evidence="2 8">Belongs to the glycosyl hydrolase 17 family.</text>
</comment>